<accession>A0AA36FJJ4</accession>
<evidence type="ECO:0000259" key="2">
    <source>
        <dbReference type="Pfam" id="PF13843"/>
    </source>
</evidence>
<gene>
    <name evidence="3" type="ORF">OCTVUL_1B009581</name>
</gene>
<organism evidence="3 4">
    <name type="scientific">Octopus vulgaris</name>
    <name type="common">Common octopus</name>
    <dbReference type="NCBI Taxonomy" id="6645"/>
    <lineage>
        <taxon>Eukaryota</taxon>
        <taxon>Metazoa</taxon>
        <taxon>Spiralia</taxon>
        <taxon>Lophotrochozoa</taxon>
        <taxon>Mollusca</taxon>
        <taxon>Cephalopoda</taxon>
        <taxon>Coleoidea</taxon>
        <taxon>Octopodiformes</taxon>
        <taxon>Octopoda</taxon>
        <taxon>Incirrata</taxon>
        <taxon>Octopodidae</taxon>
        <taxon>Octopus</taxon>
    </lineage>
</organism>
<evidence type="ECO:0000313" key="3">
    <source>
        <dbReference type="EMBL" id="CAI9736508.1"/>
    </source>
</evidence>
<dbReference type="Pfam" id="PF13843">
    <property type="entry name" value="DDE_Tnp_1_7"/>
    <property type="match status" value="1"/>
</dbReference>
<evidence type="ECO:0000313" key="4">
    <source>
        <dbReference type="Proteomes" id="UP001162480"/>
    </source>
</evidence>
<dbReference type="Proteomes" id="UP001162480">
    <property type="component" value="Chromosome 19"/>
</dbReference>
<keyword evidence="4" id="KW-1185">Reference proteome</keyword>
<dbReference type="EMBL" id="OX597832">
    <property type="protein sequence ID" value="CAI9736508.1"/>
    <property type="molecule type" value="Genomic_DNA"/>
</dbReference>
<proteinExistence type="predicted"/>
<dbReference type="PANTHER" id="PTHR46599:SF6">
    <property type="entry name" value="DUAL SPECIFICITY PHOSPHATASE 26"/>
    <property type="match status" value="1"/>
</dbReference>
<protein>
    <recommendedName>
        <fullName evidence="2">PiggyBac transposable element-derived protein domain-containing protein</fullName>
    </recommendedName>
</protein>
<dbReference type="AlphaFoldDB" id="A0AA36FJJ4"/>
<feature type="compositionally biased region" description="Basic residues" evidence="1">
    <location>
        <begin position="8"/>
        <end position="20"/>
    </location>
</feature>
<sequence>MQNQTLSQRKRKEKRKRKRQTFMVRDRHEVWHSNPLTQAAVRTSSCNIVRQECGPSRFAKRFCDSIETCFTIFMRQNLLEVIGKWTNVEGPVVYKGKWKETDLSELKKFIELIILIGVYKSKHANVTQLWSQEDGHPIFNKIMSRRRFQQILQVLRFDDASAKRKKRNDDKLEPTREVFEMWNQNLQDGYVPSSCMTVEEQLVSFRGRCPFRVYIPSKPGKYGIKIWVVYDSETSYVWKMQIYTGKDPVKGRETNQGSRVFGDLVRELENTGHNITCDNFFTCLVLARKLLSKKPTLVGTIRKNRVELPSALTNGKKDSMIL</sequence>
<name>A0AA36FJJ4_OCTVU</name>
<feature type="region of interest" description="Disordered" evidence="1">
    <location>
        <begin position="1"/>
        <end position="20"/>
    </location>
</feature>
<reference evidence="3" key="1">
    <citation type="submission" date="2023-08" db="EMBL/GenBank/DDBJ databases">
        <authorList>
            <person name="Alioto T."/>
            <person name="Alioto T."/>
            <person name="Gomez Garrido J."/>
        </authorList>
    </citation>
    <scope>NUCLEOTIDE SEQUENCE</scope>
</reference>
<dbReference type="InterPro" id="IPR029526">
    <property type="entry name" value="PGBD"/>
</dbReference>
<evidence type="ECO:0000256" key="1">
    <source>
        <dbReference type="SAM" id="MobiDB-lite"/>
    </source>
</evidence>
<feature type="domain" description="PiggyBac transposable element-derived protein" evidence="2">
    <location>
        <begin position="68"/>
        <end position="314"/>
    </location>
</feature>
<dbReference type="PANTHER" id="PTHR46599">
    <property type="entry name" value="PIGGYBAC TRANSPOSABLE ELEMENT-DERIVED PROTEIN 4"/>
    <property type="match status" value="1"/>
</dbReference>